<comment type="caution">
    <text evidence="2">The sequence shown here is derived from an EMBL/GenBank/DDBJ whole genome shotgun (WGS) entry which is preliminary data.</text>
</comment>
<evidence type="ECO:0000313" key="2">
    <source>
        <dbReference type="EMBL" id="OKO97755.1"/>
    </source>
</evidence>
<sequence>MQASNISFTSLGLVVLDEIRCPDWGPLTDILGGSGTYAKGFKYTTPILAVQEDNLKHTSLLDSKAFHYLAGPEDLKARVSKLLALRAEAGIEERPLIIWEPSPLSCGPENLEACMESAASVDILSPNHLELARLFSEPQPDVIDKDKIEDLASKCLDRGVGPDGNGTLIVRAGENGCFISNRNNPAAWLDPFYATMPGETPNAKTVDPTGAGNAFLGSYAVGYLETGSVIKAACYGSVGASFALEQVGMPQLSVQGNEELWNGVNVLSRLEKYMSRQKCGREGDEPEAISSEP</sequence>
<dbReference type="PANTHER" id="PTHR47098:SF1">
    <property type="entry name" value="PFKB FAMILY CARBOHYDRATE KINASE SUPERFAMILY (AFU_ORTHOLOGUE AFUA_4G09500)"/>
    <property type="match status" value="1"/>
</dbReference>
<protein>
    <recommendedName>
        <fullName evidence="1">Carbohydrate kinase PfkB domain-containing protein</fullName>
    </recommendedName>
</protein>
<organism evidence="2 3">
    <name type="scientific">Penicillium subrubescens</name>
    <dbReference type="NCBI Taxonomy" id="1316194"/>
    <lineage>
        <taxon>Eukaryota</taxon>
        <taxon>Fungi</taxon>
        <taxon>Dikarya</taxon>
        <taxon>Ascomycota</taxon>
        <taxon>Pezizomycotina</taxon>
        <taxon>Eurotiomycetes</taxon>
        <taxon>Eurotiomycetidae</taxon>
        <taxon>Eurotiales</taxon>
        <taxon>Aspergillaceae</taxon>
        <taxon>Penicillium</taxon>
    </lineage>
</organism>
<keyword evidence="3" id="KW-1185">Reference proteome</keyword>
<dbReference type="Pfam" id="PF00294">
    <property type="entry name" value="PfkB"/>
    <property type="match status" value="1"/>
</dbReference>
<evidence type="ECO:0000259" key="1">
    <source>
        <dbReference type="Pfam" id="PF00294"/>
    </source>
</evidence>
<reference evidence="2 3" key="1">
    <citation type="submission" date="2016-10" db="EMBL/GenBank/DDBJ databases">
        <title>Genome sequence of the ascomycete fungus Penicillium subrubescens.</title>
        <authorList>
            <person name="De Vries R.P."/>
            <person name="Peng M."/>
            <person name="Dilokpimol A."/>
            <person name="Hilden K."/>
            <person name="Makela M.R."/>
            <person name="Grigoriev I."/>
            <person name="Riley R."/>
            <person name="Granchi Z."/>
        </authorList>
    </citation>
    <scope>NUCLEOTIDE SEQUENCE [LARGE SCALE GENOMIC DNA]</scope>
    <source>
        <strain evidence="2 3">CBS 132785</strain>
    </source>
</reference>
<feature type="domain" description="Carbohydrate kinase PfkB" evidence="1">
    <location>
        <begin position="56"/>
        <end position="248"/>
    </location>
</feature>
<proteinExistence type="predicted"/>
<name>A0A1Q5TBZ9_9EURO</name>
<dbReference type="AlphaFoldDB" id="A0A1Q5TBZ9"/>
<dbReference type="SUPFAM" id="SSF53613">
    <property type="entry name" value="Ribokinase-like"/>
    <property type="match status" value="1"/>
</dbReference>
<dbReference type="PANTHER" id="PTHR47098">
    <property type="entry name" value="PROTEIN MAK32"/>
    <property type="match status" value="1"/>
</dbReference>
<dbReference type="STRING" id="1316194.A0A1Q5TBZ9"/>
<evidence type="ECO:0000313" key="3">
    <source>
        <dbReference type="Proteomes" id="UP000186955"/>
    </source>
</evidence>
<dbReference type="InterPro" id="IPR029056">
    <property type="entry name" value="Ribokinase-like"/>
</dbReference>
<gene>
    <name evidence="2" type="ORF">PENSUB_9681</name>
</gene>
<dbReference type="Proteomes" id="UP000186955">
    <property type="component" value="Unassembled WGS sequence"/>
</dbReference>
<dbReference type="EMBL" id="MNBE01000683">
    <property type="protein sequence ID" value="OKO97755.1"/>
    <property type="molecule type" value="Genomic_DNA"/>
</dbReference>
<dbReference type="Gene3D" id="3.40.1190.20">
    <property type="match status" value="1"/>
</dbReference>
<accession>A0A1Q5TBZ9</accession>
<dbReference type="InterPro" id="IPR011611">
    <property type="entry name" value="PfkB_dom"/>
</dbReference>